<evidence type="ECO:0000313" key="4">
    <source>
        <dbReference type="Proteomes" id="UP000192758"/>
    </source>
</evidence>
<feature type="compositionally biased region" description="Low complexity" evidence="1">
    <location>
        <begin position="349"/>
        <end position="364"/>
    </location>
</feature>
<comment type="caution">
    <text evidence="3">The sequence shown here is derived from an EMBL/GenBank/DDBJ whole genome shotgun (WGS) entry which is preliminary data.</text>
</comment>
<proteinExistence type="predicted"/>
<feature type="region of interest" description="Disordered" evidence="1">
    <location>
        <begin position="416"/>
        <end position="435"/>
    </location>
</feature>
<gene>
    <name evidence="3" type="ORF">EHP00_1277</name>
</gene>
<evidence type="ECO:0000313" key="3">
    <source>
        <dbReference type="EMBL" id="OQS54779.1"/>
    </source>
</evidence>
<feature type="chain" id="PRO_5012054263" evidence="2">
    <location>
        <begin position="16"/>
        <end position="435"/>
    </location>
</feature>
<accession>A0A1W0E6H5</accession>
<feature type="compositionally biased region" description="Low complexity" evidence="1">
    <location>
        <begin position="425"/>
        <end position="435"/>
    </location>
</feature>
<dbReference type="AlphaFoldDB" id="A0A1W0E6H5"/>
<protein>
    <submittedName>
        <fullName evidence="3">Uncharacterized protein</fullName>
    </submittedName>
</protein>
<evidence type="ECO:0000256" key="2">
    <source>
        <dbReference type="SAM" id="SignalP"/>
    </source>
</evidence>
<dbReference type="EMBL" id="MNPJ01000017">
    <property type="protein sequence ID" value="OQS54779.1"/>
    <property type="molecule type" value="Genomic_DNA"/>
</dbReference>
<feature type="signal peptide" evidence="2">
    <location>
        <begin position="1"/>
        <end position="15"/>
    </location>
</feature>
<keyword evidence="4" id="KW-1185">Reference proteome</keyword>
<sequence length="435" mass="51188">MLFTLLLSKIIKCASNYTEEDFTDQEKLQEDFTKEETYYNKIREILNDNGPQRQSLITIYRDLFNKTSENALKKELGNELNMNFVNFNPIFMSNCAYNLFFILRPFKLHFNNYLKHMLPKLRMGLTFIDDFYMGKSNFSISNEIVFAELEDQHLFNFSLMKISFMKILFTAHKYHQFCLANFTDDNLQEHFDLIVGLDFFLNRFVLYFLDTIMLFTKNEQQMAMVKECFNFNWTATSFFTKINNEFNIDSEKFRLSCNIPFIYERNTRSSVFYNVAFSEWQNNFTKHPALIRKNSLQLFFTKYNFKTVDITIQNCMRYRGLVAAEFERRKQQKQLAIVRRFFGSQPVQQQQTVQEHQPVQQQTTRPSVIHGPGQRQLTMQEVSDFDRPGTSGQRQPDGEPPAKRAAVAVIEISDDSEEIDVVGTSSSSSSINVED</sequence>
<dbReference type="VEuPathDB" id="MicrosporidiaDB:EHP00_1277"/>
<name>A0A1W0E6H5_9MICR</name>
<organism evidence="3 4">
    <name type="scientific">Ecytonucleospora hepatopenaei</name>
    <dbReference type="NCBI Taxonomy" id="646526"/>
    <lineage>
        <taxon>Eukaryota</taxon>
        <taxon>Fungi</taxon>
        <taxon>Fungi incertae sedis</taxon>
        <taxon>Microsporidia</taxon>
        <taxon>Enterocytozoonidae</taxon>
        <taxon>Ecytonucleospora</taxon>
    </lineage>
</organism>
<dbReference type="Proteomes" id="UP000192758">
    <property type="component" value="Unassembled WGS sequence"/>
</dbReference>
<keyword evidence="2" id="KW-0732">Signal</keyword>
<evidence type="ECO:0000256" key="1">
    <source>
        <dbReference type="SAM" id="MobiDB-lite"/>
    </source>
</evidence>
<feature type="region of interest" description="Disordered" evidence="1">
    <location>
        <begin position="349"/>
        <end position="405"/>
    </location>
</feature>
<reference evidence="3 4" key="1">
    <citation type="journal article" date="2017" name="Environ. Microbiol.">
        <title>Decay of the glycolytic pathway and adaptation to intranuclear parasitism within Enterocytozoonidae microsporidia.</title>
        <authorList>
            <person name="Wiredu Boakye D."/>
            <person name="Jaroenlak P."/>
            <person name="Prachumwat A."/>
            <person name="Williams T.A."/>
            <person name="Bateman K.S."/>
            <person name="Itsathitphaisarn O."/>
            <person name="Sritunyalucksana K."/>
            <person name="Paszkiewicz K.H."/>
            <person name="Moore K.A."/>
            <person name="Stentiford G.D."/>
            <person name="Williams B.A."/>
        </authorList>
    </citation>
    <scope>NUCLEOTIDE SEQUENCE [LARGE SCALE GENOMIC DNA]</scope>
    <source>
        <strain evidence="3 4">TH1</strain>
    </source>
</reference>